<gene>
    <name evidence="2" type="ORF">PHMEG_00039763</name>
</gene>
<evidence type="ECO:0000313" key="2">
    <source>
        <dbReference type="EMBL" id="OWY91589.1"/>
    </source>
</evidence>
<accession>A0A225UHK5</accession>
<comment type="caution">
    <text evidence="2">The sequence shown here is derived from an EMBL/GenBank/DDBJ whole genome shotgun (WGS) entry which is preliminary data.</text>
</comment>
<name>A0A225UHK5_9STRA</name>
<reference evidence="3" key="1">
    <citation type="submission" date="2017-03" db="EMBL/GenBank/DDBJ databases">
        <title>Phytopthora megakarya and P. palmivora, two closely related causual agents of cacao black pod achieved similar genome size and gene model numbers by different mechanisms.</title>
        <authorList>
            <person name="Ali S."/>
            <person name="Shao J."/>
            <person name="Larry D.J."/>
            <person name="Kronmiller B."/>
            <person name="Shen D."/>
            <person name="Strem M.D."/>
            <person name="Melnick R.L."/>
            <person name="Guiltinan M.J."/>
            <person name="Tyler B.M."/>
            <person name="Meinhardt L.W."/>
            <person name="Bailey B.A."/>
        </authorList>
    </citation>
    <scope>NUCLEOTIDE SEQUENCE [LARGE SCALE GENOMIC DNA]</scope>
    <source>
        <strain evidence="3">zdho120</strain>
    </source>
</reference>
<proteinExistence type="predicted"/>
<sequence length="285" mass="31971">MEAERDREREVAKNIQKFQASQLRDLRATSAQVQYATVTPVPDAVSRKKTESGIANFQQDAKGQDAEKVAVKKEKSADKEAQPPARTFSWPHNSRLPSGASAPKSSDDAKAMAKKATPKARASRKARRGGYPSDPDPSTEDDDSDSSSDDSDSSFCEPLSDMVVPKATQRHHHDDYDREFSGYSDPLDFLYRLNDAADRADIRYKKSEQRHVKRFTHRLAGSQLKSILKSQRFKSMDDLENVLRQQEDDERLQGGQPPGDESEADERHVIFDDEVPESASTQESI</sequence>
<feature type="region of interest" description="Disordered" evidence="1">
    <location>
        <begin position="42"/>
        <end position="181"/>
    </location>
</feature>
<dbReference type="AlphaFoldDB" id="A0A225UHK5"/>
<feature type="compositionally biased region" description="Basic residues" evidence="1">
    <location>
        <begin position="112"/>
        <end position="128"/>
    </location>
</feature>
<feature type="compositionally biased region" description="Basic and acidic residues" evidence="1">
    <location>
        <begin position="62"/>
        <end position="81"/>
    </location>
</feature>
<feature type="region of interest" description="Disordered" evidence="1">
    <location>
        <begin position="238"/>
        <end position="285"/>
    </location>
</feature>
<protein>
    <submittedName>
        <fullName evidence="2">Uncharacterized protein</fullName>
    </submittedName>
</protein>
<feature type="compositionally biased region" description="Acidic residues" evidence="1">
    <location>
        <begin position="137"/>
        <end position="152"/>
    </location>
</feature>
<evidence type="ECO:0000313" key="3">
    <source>
        <dbReference type="Proteomes" id="UP000198211"/>
    </source>
</evidence>
<evidence type="ECO:0000256" key="1">
    <source>
        <dbReference type="SAM" id="MobiDB-lite"/>
    </source>
</evidence>
<feature type="non-terminal residue" evidence="2">
    <location>
        <position position="285"/>
    </location>
</feature>
<dbReference type="Proteomes" id="UP000198211">
    <property type="component" value="Unassembled WGS sequence"/>
</dbReference>
<dbReference type="EMBL" id="NBNE01019880">
    <property type="protein sequence ID" value="OWY91589.1"/>
    <property type="molecule type" value="Genomic_DNA"/>
</dbReference>
<organism evidence="2 3">
    <name type="scientific">Phytophthora megakarya</name>
    <dbReference type="NCBI Taxonomy" id="4795"/>
    <lineage>
        <taxon>Eukaryota</taxon>
        <taxon>Sar</taxon>
        <taxon>Stramenopiles</taxon>
        <taxon>Oomycota</taxon>
        <taxon>Peronosporomycetes</taxon>
        <taxon>Peronosporales</taxon>
        <taxon>Peronosporaceae</taxon>
        <taxon>Phytophthora</taxon>
    </lineage>
</organism>
<keyword evidence="3" id="KW-1185">Reference proteome</keyword>